<dbReference type="Proteomes" id="UP000765509">
    <property type="component" value="Unassembled WGS sequence"/>
</dbReference>
<comment type="caution">
    <text evidence="2">The sequence shown here is derived from an EMBL/GenBank/DDBJ whole genome shotgun (WGS) entry which is preliminary data.</text>
</comment>
<name>A0A9Q3DAZ4_9BASI</name>
<evidence type="ECO:0000313" key="3">
    <source>
        <dbReference type="Proteomes" id="UP000765509"/>
    </source>
</evidence>
<dbReference type="EMBL" id="AVOT02014013">
    <property type="protein sequence ID" value="MBW0497136.1"/>
    <property type="molecule type" value="Genomic_DNA"/>
</dbReference>
<accession>A0A9Q3DAZ4</accession>
<keyword evidence="3" id="KW-1185">Reference proteome</keyword>
<feature type="region of interest" description="Disordered" evidence="1">
    <location>
        <begin position="1"/>
        <end position="39"/>
    </location>
</feature>
<dbReference type="AlphaFoldDB" id="A0A9Q3DAZ4"/>
<organism evidence="2 3">
    <name type="scientific">Austropuccinia psidii MF-1</name>
    <dbReference type="NCBI Taxonomy" id="1389203"/>
    <lineage>
        <taxon>Eukaryota</taxon>
        <taxon>Fungi</taxon>
        <taxon>Dikarya</taxon>
        <taxon>Basidiomycota</taxon>
        <taxon>Pucciniomycotina</taxon>
        <taxon>Pucciniomycetes</taxon>
        <taxon>Pucciniales</taxon>
        <taxon>Sphaerophragmiaceae</taxon>
        <taxon>Austropuccinia</taxon>
    </lineage>
</organism>
<protein>
    <submittedName>
        <fullName evidence="2">Uncharacterized protein</fullName>
    </submittedName>
</protein>
<evidence type="ECO:0000313" key="2">
    <source>
        <dbReference type="EMBL" id="MBW0497136.1"/>
    </source>
</evidence>
<evidence type="ECO:0000256" key="1">
    <source>
        <dbReference type="SAM" id="MobiDB-lite"/>
    </source>
</evidence>
<sequence length="96" mass="10251">MHMHISDTYEPANTAATAPPRRHTHASRSAPAPAPPHAHANSGLTCVTFKWLMQLDIRPSHALPLCACGTPKPAALCTGLQACHPLMLSCFMATQN</sequence>
<reference evidence="2" key="1">
    <citation type="submission" date="2021-03" db="EMBL/GenBank/DDBJ databases">
        <title>Draft genome sequence of rust myrtle Austropuccinia psidii MF-1, a brazilian biotype.</title>
        <authorList>
            <person name="Quecine M.C."/>
            <person name="Pachon D.M.R."/>
            <person name="Bonatelli M.L."/>
            <person name="Correr F.H."/>
            <person name="Franceschini L.M."/>
            <person name="Leite T.F."/>
            <person name="Margarido G.R.A."/>
            <person name="Almeida C.A."/>
            <person name="Ferrarezi J.A."/>
            <person name="Labate C.A."/>
        </authorList>
    </citation>
    <scope>NUCLEOTIDE SEQUENCE</scope>
    <source>
        <strain evidence="2">MF-1</strain>
    </source>
</reference>
<gene>
    <name evidence="2" type="ORF">O181_036851</name>
</gene>
<proteinExistence type="predicted"/>